<dbReference type="PANTHER" id="PTHR32166">
    <property type="entry name" value="OSJNBA0013A04.12 PROTEIN"/>
    <property type="match status" value="1"/>
</dbReference>
<keyword evidence="1" id="KW-0479">Metal-binding</keyword>
<evidence type="ECO:0000259" key="5">
    <source>
        <dbReference type="PROSITE" id="PS50808"/>
    </source>
</evidence>
<dbReference type="PROSITE" id="PS50808">
    <property type="entry name" value="ZF_BED"/>
    <property type="match status" value="1"/>
</dbReference>
<dbReference type="PANTHER" id="PTHR32166:SF74">
    <property type="entry name" value="OS05G0256350 PROTEIN"/>
    <property type="match status" value="1"/>
</dbReference>
<keyword evidence="2 4" id="KW-0863">Zinc-finger</keyword>
<evidence type="ECO:0000256" key="2">
    <source>
        <dbReference type="ARBA" id="ARBA00022771"/>
    </source>
</evidence>
<organism evidence="6 7">
    <name type="scientific">Lactuca sativa</name>
    <name type="common">Garden lettuce</name>
    <dbReference type="NCBI Taxonomy" id="4236"/>
    <lineage>
        <taxon>Eukaryota</taxon>
        <taxon>Viridiplantae</taxon>
        <taxon>Streptophyta</taxon>
        <taxon>Embryophyta</taxon>
        <taxon>Tracheophyta</taxon>
        <taxon>Spermatophyta</taxon>
        <taxon>Magnoliopsida</taxon>
        <taxon>eudicotyledons</taxon>
        <taxon>Gunneridae</taxon>
        <taxon>Pentapetalae</taxon>
        <taxon>asterids</taxon>
        <taxon>campanulids</taxon>
        <taxon>Asterales</taxon>
        <taxon>Asteraceae</taxon>
        <taxon>Cichorioideae</taxon>
        <taxon>Cichorieae</taxon>
        <taxon>Lactucinae</taxon>
        <taxon>Lactuca</taxon>
    </lineage>
</organism>
<dbReference type="EMBL" id="NBSK02000004">
    <property type="protein sequence ID" value="KAJ0214084.1"/>
    <property type="molecule type" value="Genomic_DNA"/>
</dbReference>
<proteinExistence type="predicted"/>
<keyword evidence="3" id="KW-0862">Zinc</keyword>
<dbReference type="GO" id="GO:0008270">
    <property type="term" value="F:zinc ion binding"/>
    <property type="evidence" value="ECO:0007669"/>
    <property type="project" value="UniProtKB-KW"/>
</dbReference>
<keyword evidence="7" id="KW-1185">Reference proteome</keyword>
<evidence type="ECO:0000256" key="1">
    <source>
        <dbReference type="ARBA" id="ARBA00022723"/>
    </source>
</evidence>
<accession>A0A9R1XLE1</accession>
<dbReference type="Pfam" id="PF04937">
    <property type="entry name" value="DUF659"/>
    <property type="match status" value="1"/>
</dbReference>
<dbReference type="InterPro" id="IPR007021">
    <property type="entry name" value="DUF659"/>
</dbReference>
<evidence type="ECO:0000256" key="4">
    <source>
        <dbReference type="PROSITE-ProRule" id="PRU00027"/>
    </source>
</evidence>
<dbReference type="GO" id="GO:0003677">
    <property type="term" value="F:DNA binding"/>
    <property type="evidence" value="ECO:0007669"/>
    <property type="project" value="InterPro"/>
</dbReference>
<evidence type="ECO:0000313" key="7">
    <source>
        <dbReference type="Proteomes" id="UP000235145"/>
    </source>
</evidence>
<evidence type="ECO:0000256" key="3">
    <source>
        <dbReference type="ARBA" id="ARBA00022833"/>
    </source>
</evidence>
<reference evidence="6 7" key="1">
    <citation type="journal article" date="2017" name="Nat. Commun.">
        <title>Genome assembly with in vitro proximity ligation data and whole-genome triplication in lettuce.</title>
        <authorList>
            <person name="Reyes-Chin-Wo S."/>
            <person name="Wang Z."/>
            <person name="Yang X."/>
            <person name="Kozik A."/>
            <person name="Arikit S."/>
            <person name="Song C."/>
            <person name="Xia L."/>
            <person name="Froenicke L."/>
            <person name="Lavelle D.O."/>
            <person name="Truco M.J."/>
            <person name="Xia R."/>
            <person name="Zhu S."/>
            <person name="Xu C."/>
            <person name="Xu H."/>
            <person name="Xu X."/>
            <person name="Cox K."/>
            <person name="Korf I."/>
            <person name="Meyers B.C."/>
            <person name="Michelmore R.W."/>
        </authorList>
    </citation>
    <scope>NUCLEOTIDE SEQUENCE [LARGE SCALE GENOMIC DNA]</scope>
    <source>
        <strain evidence="7">cv. Salinas</strain>
        <tissue evidence="6">Seedlings</tissue>
    </source>
</reference>
<evidence type="ECO:0000313" key="6">
    <source>
        <dbReference type="EMBL" id="KAJ0214084.1"/>
    </source>
</evidence>
<dbReference type="Pfam" id="PF02892">
    <property type="entry name" value="zf-BED"/>
    <property type="match status" value="1"/>
</dbReference>
<dbReference type="AlphaFoldDB" id="A0A9R1XLE1"/>
<gene>
    <name evidence="6" type="ORF">LSAT_V11C400215160</name>
</gene>
<name>A0A9R1XLE1_LACSA</name>
<feature type="domain" description="BED-type" evidence="5">
    <location>
        <begin position="13"/>
        <end position="70"/>
    </location>
</feature>
<comment type="caution">
    <text evidence="6">The sequence shown here is derived from an EMBL/GenBank/DDBJ whole genome shotgun (WGS) entry which is preliminary data.</text>
</comment>
<dbReference type="Proteomes" id="UP000235145">
    <property type="component" value="Unassembled WGS sequence"/>
</dbReference>
<protein>
    <recommendedName>
        <fullName evidence="5">BED-type domain-containing protein</fullName>
    </recommendedName>
</protein>
<dbReference type="InterPro" id="IPR003656">
    <property type="entry name" value="Znf_BED"/>
</dbReference>
<dbReference type="InterPro" id="IPR012337">
    <property type="entry name" value="RNaseH-like_sf"/>
</dbReference>
<dbReference type="SUPFAM" id="SSF53098">
    <property type="entry name" value="Ribonuclease H-like"/>
    <property type="match status" value="1"/>
</dbReference>
<sequence>MTSNTATAAYKRNSDDIGWEYGFFPDKNKLDRVKCNLCGKVISGGISRFKQHIAHVPGNVTACPNSTKDDQLKIRNYLNEGKIKKIAKHTHDKALRSEAMQELHDSVDVDETKDFLGFKAPNVIGPMDTYANKINPEEALKKGKGKKVDLNDIVRKDRILACHKFISRWAYKTSISFHALEDDSFKMMLEVIGQFGTGIPPPTRYSLSDPLLKLEVERTKFLLKRNEEEWKEIGCSIMTDAWFDRKRRSIMNLCVNSKMGTMFLSSKECSSEAHTSQHIFDYVESCIKQVGPEHVVHVVTDNTTNNMGAAKLLKEKRPTIFSTSCATDTINLMLEGIGGLPRFKKILDQCHTPKPRTAETFWGGGCHISLEQAPSSFLLASVPIYDDLRIQVILKASISFEAGEIISI</sequence>